<organism evidence="2 3">
    <name type="scientific">Mucuna pruriens</name>
    <name type="common">Velvet bean</name>
    <name type="synonym">Dolichos pruriens</name>
    <dbReference type="NCBI Taxonomy" id="157652"/>
    <lineage>
        <taxon>Eukaryota</taxon>
        <taxon>Viridiplantae</taxon>
        <taxon>Streptophyta</taxon>
        <taxon>Embryophyta</taxon>
        <taxon>Tracheophyta</taxon>
        <taxon>Spermatophyta</taxon>
        <taxon>Magnoliopsida</taxon>
        <taxon>eudicotyledons</taxon>
        <taxon>Gunneridae</taxon>
        <taxon>Pentapetalae</taxon>
        <taxon>rosids</taxon>
        <taxon>fabids</taxon>
        <taxon>Fabales</taxon>
        <taxon>Fabaceae</taxon>
        <taxon>Papilionoideae</taxon>
        <taxon>50 kb inversion clade</taxon>
        <taxon>NPAAA clade</taxon>
        <taxon>indigoferoid/millettioid clade</taxon>
        <taxon>Phaseoleae</taxon>
        <taxon>Mucuna</taxon>
    </lineage>
</organism>
<dbReference type="InterPro" id="IPR021109">
    <property type="entry name" value="Peptidase_aspartic_dom_sf"/>
</dbReference>
<evidence type="ECO:0000313" key="3">
    <source>
        <dbReference type="Proteomes" id="UP000257109"/>
    </source>
</evidence>
<dbReference type="OrthoDB" id="1723412at2759"/>
<dbReference type="InterPro" id="IPR000477">
    <property type="entry name" value="RT_dom"/>
</dbReference>
<evidence type="ECO:0000259" key="1">
    <source>
        <dbReference type="Pfam" id="PF00078"/>
    </source>
</evidence>
<dbReference type="SUPFAM" id="SSF56672">
    <property type="entry name" value="DNA/RNA polymerases"/>
    <property type="match status" value="1"/>
</dbReference>
<dbReference type="PANTHER" id="PTHR24559:SF444">
    <property type="entry name" value="REVERSE TRANSCRIPTASE DOMAIN-CONTAINING PROTEIN"/>
    <property type="match status" value="1"/>
</dbReference>
<dbReference type="AlphaFoldDB" id="A0A371IHC0"/>
<dbReference type="CDD" id="cd01647">
    <property type="entry name" value="RT_LTR"/>
    <property type="match status" value="1"/>
</dbReference>
<dbReference type="EMBL" id="QJKJ01000074">
    <property type="protein sequence ID" value="RDY14451.1"/>
    <property type="molecule type" value="Genomic_DNA"/>
</dbReference>
<feature type="non-terminal residue" evidence="2">
    <location>
        <position position="1"/>
    </location>
</feature>
<dbReference type="Proteomes" id="UP000257109">
    <property type="component" value="Unassembled WGS sequence"/>
</dbReference>
<dbReference type="InterPro" id="IPR043128">
    <property type="entry name" value="Rev_trsase/Diguanyl_cyclase"/>
</dbReference>
<evidence type="ECO:0000313" key="2">
    <source>
        <dbReference type="EMBL" id="RDY14451.1"/>
    </source>
</evidence>
<dbReference type="Gene3D" id="3.30.70.270">
    <property type="match status" value="1"/>
</dbReference>
<gene>
    <name evidence="2" type="ORF">CR513_00496</name>
</gene>
<keyword evidence="3" id="KW-1185">Reference proteome</keyword>
<protein>
    <recommendedName>
        <fullName evidence="1">Reverse transcriptase domain-containing protein</fullName>
    </recommendedName>
</protein>
<reference evidence="2" key="1">
    <citation type="submission" date="2018-05" db="EMBL/GenBank/DDBJ databases">
        <title>Draft genome of Mucuna pruriens seed.</title>
        <authorList>
            <person name="Nnadi N.E."/>
            <person name="Vos R."/>
            <person name="Hasami M.H."/>
            <person name="Devisetty U.K."/>
            <person name="Aguiy J.C."/>
        </authorList>
    </citation>
    <scope>NUCLEOTIDE SEQUENCE [LARGE SCALE GENOMIC DNA]</scope>
    <source>
        <strain evidence="2">JCA_2017</strain>
    </source>
</reference>
<dbReference type="InterPro" id="IPR043502">
    <property type="entry name" value="DNA/RNA_pol_sf"/>
</dbReference>
<dbReference type="Gene3D" id="3.10.10.10">
    <property type="entry name" value="HIV Type 1 Reverse Transcriptase, subunit A, domain 1"/>
    <property type="match status" value="1"/>
</dbReference>
<dbReference type="Pfam" id="PF00078">
    <property type="entry name" value="RVT_1"/>
    <property type="match status" value="1"/>
</dbReference>
<accession>A0A371IHC0</accession>
<comment type="caution">
    <text evidence="2">The sequence shown here is derived from an EMBL/GenBank/DDBJ whole genome shotgun (WGS) entry which is preliminary data.</text>
</comment>
<name>A0A371IHC0_MUCPR</name>
<sequence length="444" mass="51772">MQPLGILEDVLVQVNEFIFPADFYVLDMEDNGSEGNSALILGRPFFMIAKTKIDVHVVTLSMEFEDTYIEFNIFEALKHPAKDHSTFNLDAIDELMEEYFRLGIGIASLVSFIDKIDVINEYCIELARTDSEILPHTLPFSYSGDVNSEFSRPSQYPELHTSNNNKLEESIIVTLMKAKSDSRIATELKPFPGHLKYAYLGDNQQFPVIIANNLHNDQEEKLLEVLRKHKKVIGWKLVDLLEINLSICMRMPNRLGNNNERWIQLYWTSSKRKLQNYLQPVTFIPSRIAIRMMVIKNRQNKMVLARIQNSWRVCIDDRKLNQATHKDHFFLPFIDQVLQKLARKSHFCFLDDFSSYMQIHIVLVDQHKTTFTCLFGTFAYTRMSFRLCNAPSTFQRCMINIFSDLLEDCMEVFMDDFTVYAESFEACLNNLSKVLHRCINNNLF</sequence>
<dbReference type="PANTHER" id="PTHR24559">
    <property type="entry name" value="TRANSPOSON TY3-I GAG-POL POLYPROTEIN"/>
    <property type="match status" value="1"/>
</dbReference>
<dbReference type="InterPro" id="IPR053134">
    <property type="entry name" value="RNA-dir_DNA_polymerase"/>
</dbReference>
<dbReference type="Gene3D" id="2.40.70.10">
    <property type="entry name" value="Acid Proteases"/>
    <property type="match status" value="1"/>
</dbReference>
<feature type="domain" description="Reverse transcriptase" evidence="1">
    <location>
        <begin position="308"/>
        <end position="443"/>
    </location>
</feature>
<proteinExistence type="predicted"/>